<dbReference type="RefSeq" id="WP_090878015.1">
    <property type="nucleotide sequence ID" value="NZ_FMXQ01000007.1"/>
</dbReference>
<evidence type="ECO:0000256" key="5">
    <source>
        <dbReference type="SAM" id="MobiDB-lite"/>
    </source>
</evidence>
<feature type="transmembrane region" description="Helical" evidence="6">
    <location>
        <begin position="103"/>
        <end position="127"/>
    </location>
</feature>
<feature type="region of interest" description="Disordered" evidence="5">
    <location>
        <begin position="167"/>
        <end position="215"/>
    </location>
</feature>
<dbReference type="Proteomes" id="UP000199071">
    <property type="component" value="Unassembled WGS sequence"/>
</dbReference>
<comment type="subcellular location">
    <subcellularLocation>
        <location evidence="1">Membrane</location>
        <topology evidence="1">Multi-pass membrane protein</topology>
    </subcellularLocation>
</comment>
<feature type="compositionally biased region" description="Low complexity" evidence="5">
    <location>
        <begin position="174"/>
        <end position="192"/>
    </location>
</feature>
<dbReference type="GO" id="GO:0009403">
    <property type="term" value="P:toxin biosynthetic process"/>
    <property type="evidence" value="ECO:0007669"/>
    <property type="project" value="InterPro"/>
</dbReference>
<dbReference type="PANTHER" id="PTHR36926">
    <property type="entry name" value="COLICIN V PRODUCTION PROTEIN"/>
    <property type="match status" value="1"/>
</dbReference>
<feature type="transmembrane region" description="Helical" evidence="6">
    <location>
        <begin position="30"/>
        <end position="47"/>
    </location>
</feature>
<dbReference type="OrthoDB" id="9806894at2"/>
<evidence type="ECO:0000313" key="7">
    <source>
        <dbReference type="EMBL" id="SDB44101.1"/>
    </source>
</evidence>
<keyword evidence="2 6" id="KW-0812">Transmembrane</keyword>
<dbReference type="EMBL" id="FMXQ01000007">
    <property type="protein sequence ID" value="SDB44101.1"/>
    <property type="molecule type" value="Genomic_DNA"/>
</dbReference>
<feature type="transmembrane region" description="Helical" evidence="6">
    <location>
        <begin position="62"/>
        <end position="83"/>
    </location>
</feature>
<protein>
    <submittedName>
        <fullName evidence="7">Membrane protein required for colicin V production</fullName>
    </submittedName>
</protein>
<proteinExistence type="predicted"/>
<dbReference type="GO" id="GO:0016020">
    <property type="term" value="C:membrane"/>
    <property type="evidence" value="ECO:0007669"/>
    <property type="project" value="UniProtKB-SubCell"/>
</dbReference>
<gene>
    <name evidence="7" type="ORF">SAMN02982931_03347</name>
</gene>
<evidence type="ECO:0000256" key="4">
    <source>
        <dbReference type="ARBA" id="ARBA00023136"/>
    </source>
</evidence>
<dbReference type="PANTHER" id="PTHR36926:SF1">
    <property type="entry name" value="COLICIN V PRODUCTION PROTEIN"/>
    <property type="match status" value="1"/>
</dbReference>
<keyword evidence="4 6" id="KW-0472">Membrane</keyword>
<organism evidence="7 8">
    <name type="scientific">Bauldia litoralis</name>
    <dbReference type="NCBI Taxonomy" id="665467"/>
    <lineage>
        <taxon>Bacteria</taxon>
        <taxon>Pseudomonadati</taxon>
        <taxon>Pseudomonadota</taxon>
        <taxon>Alphaproteobacteria</taxon>
        <taxon>Hyphomicrobiales</taxon>
        <taxon>Kaistiaceae</taxon>
        <taxon>Bauldia</taxon>
    </lineage>
</organism>
<keyword evidence="8" id="KW-1185">Reference proteome</keyword>
<sequence length="215" mass="22868">MPVTVLDVIVIVVVLISAGLAMVRGFVREVLSVASWVAAAAAAYYFYKSLLPLVEPYFDNRTIAIIVSAAVIFFVALIVASYITMKISDFVIDSRVGAIDRAFGFIFGAVRGILLLVIALLFFNWLVPAPPAWVADARTKPFLDNLGEQLMAALPEDAEASLLNRIRGGGSEEAPNPATSDAAPPDAAPGDPAYDDSERGAIDQLIENTDPGTAN</sequence>
<keyword evidence="3 6" id="KW-1133">Transmembrane helix</keyword>
<feature type="compositionally biased region" description="Polar residues" evidence="5">
    <location>
        <begin position="206"/>
        <end position="215"/>
    </location>
</feature>
<evidence type="ECO:0000313" key="8">
    <source>
        <dbReference type="Proteomes" id="UP000199071"/>
    </source>
</evidence>
<dbReference type="AlphaFoldDB" id="A0A1G6DG69"/>
<accession>A0A1G6DG69</accession>
<name>A0A1G6DG69_9HYPH</name>
<dbReference type="STRING" id="665467.SAMN02982931_03347"/>
<evidence type="ECO:0000256" key="1">
    <source>
        <dbReference type="ARBA" id="ARBA00004141"/>
    </source>
</evidence>
<evidence type="ECO:0000256" key="6">
    <source>
        <dbReference type="SAM" id="Phobius"/>
    </source>
</evidence>
<evidence type="ECO:0000256" key="3">
    <source>
        <dbReference type="ARBA" id="ARBA00022989"/>
    </source>
</evidence>
<dbReference type="InterPro" id="IPR052719">
    <property type="entry name" value="CvpA-like"/>
</dbReference>
<dbReference type="Pfam" id="PF02674">
    <property type="entry name" value="Colicin_V"/>
    <property type="match status" value="1"/>
</dbReference>
<feature type="transmembrane region" description="Helical" evidence="6">
    <location>
        <begin position="6"/>
        <end position="23"/>
    </location>
</feature>
<reference evidence="7 8" key="1">
    <citation type="submission" date="2016-10" db="EMBL/GenBank/DDBJ databases">
        <authorList>
            <person name="de Groot N.N."/>
        </authorList>
    </citation>
    <scope>NUCLEOTIDE SEQUENCE [LARGE SCALE GENOMIC DNA]</scope>
    <source>
        <strain evidence="7 8">ATCC 35022</strain>
    </source>
</reference>
<dbReference type="InterPro" id="IPR003825">
    <property type="entry name" value="Colicin-V_CvpA"/>
</dbReference>
<evidence type="ECO:0000256" key="2">
    <source>
        <dbReference type="ARBA" id="ARBA00022692"/>
    </source>
</evidence>